<keyword evidence="2" id="KW-1185">Reference proteome</keyword>
<evidence type="ECO:0000259" key="1">
    <source>
        <dbReference type="PROSITE" id="PS50181"/>
    </source>
</evidence>
<feature type="domain" description="F-box" evidence="1">
    <location>
        <begin position="22"/>
        <end position="72"/>
    </location>
</feature>
<dbReference type="Proteomes" id="UP000694864">
    <property type="component" value="Chromosome 15"/>
</dbReference>
<protein>
    <submittedName>
        <fullName evidence="3">F-box protein At2g21930-like</fullName>
    </submittedName>
</protein>
<accession>A0ABM0WB65</accession>
<dbReference type="SUPFAM" id="SSF81383">
    <property type="entry name" value="F-box domain"/>
    <property type="match status" value="1"/>
</dbReference>
<dbReference type="GeneID" id="104748521"/>
<dbReference type="Pfam" id="PF08268">
    <property type="entry name" value="FBA_3"/>
    <property type="match status" value="1"/>
</dbReference>
<name>A0ABM0WB65_CAMSA</name>
<dbReference type="NCBIfam" id="TIGR01640">
    <property type="entry name" value="F_box_assoc_1"/>
    <property type="match status" value="1"/>
</dbReference>
<dbReference type="InterPro" id="IPR013187">
    <property type="entry name" value="F-box-assoc_dom_typ3"/>
</dbReference>
<dbReference type="Pfam" id="PF00646">
    <property type="entry name" value="F-box"/>
    <property type="match status" value="1"/>
</dbReference>
<evidence type="ECO:0000313" key="3">
    <source>
        <dbReference type="RefSeq" id="XP_010468451.1"/>
    </source>
</evidence>
<dbReference type="RefSeq" id="XP_010468451.1">
    <property type="nucleotide sequence ID" value="XM_010470149.1"/>
</dbReference>
<reference evidence="3" key="2">
    <citation type="submission" date="2025-08" db="UniProtKB">
        <authorList>
            <consortium name="RefSeq"/>
        </authorList>
    </citation>
    <scope>IDENTIFICATION</scope>
    <source>
        <tissue evidence="3">Leaf</tissue>
    </source>
</reference>
<dbReference type="PANTHER" id="PTHR31111">
    <property type="entry name" value="BNAA05G37150D PROTEIN-RELATED"/>
    <property type="match status" value="1"/>
</dbReference>
<organism evidence="2 3">
    <name type="scientific">Camelina sativa</name>
    <name type="common">False flax</name>
    <name type="synonym">Myagrum sativum</name>
    <dbReference type="NCBI Taxonomy" id="90675"/>
    <lineage>
        <taxon>Eukaryota</taxon>
        <taxon>Viridiplantae</taxon>
        <taxon>Streptophyta</taxon>
        <taxon>Embryophyta</taxon>
        <taxon>Tracheophyta</taxon>
        <taxon>Spermatophyta</taxon>
        <taxon>Magnoliopsida</taxon>
        <taxon>eudicotyledons</taxon>
        <taxon>Gunneridae</taxon>
        <taxon>Pentapetalae</taxon>
        <taxon>rosids</taxon>
        <taxon>malvids</taxon>
        <taxon>Brassicales</taxon>
        <taxon>Brassicaceae</taxon>
        <taxon>Camelineae</taxon>
        <taxon>Camelina</taxon>
    </lineage>
</organism>
<dbReference type="PROSITE" id="PS50181">
    <property type="entry name" value="FBOX"/>
    <property type="match status" value="1"/>
</dbReference>
<dbReference type="InterPro" id="IPR017451">
    <property type="entry name" value="F-box-assoc_interact_dom"/>
</dbReference>
<dbReference type="InterPro" id="IPR001810">
    <property type="entry name" value="F-box_dom"/>
</dbReference>
<dbReference type="PANTHER" id="PTHR31111:SF106">
    <property type="entry name" value="F-BOX ASSOCIATED UBIQUITINATION EFFECTOR FAMILY PROTEIN"/>
    <property type="match status" value="1"/>
</dbReference>
<evidence type="ECO:0000313" key="2">
    <source>
        <dbReference type="Proteomes" id="UP000694864"/>
    </source>
</evidence>
<reference evidence="2" key="1">
    <citation type="journal article" date="2014" name="Nat. Commun.">
        <title>The emerging biofuel crop Camelina sativa retains a highly undifferentiated hexaploid genome structure.</title>
        <authorList>
            <person name="Kagale S."/>
            <person name="Koh C."/>
            <person name="Nixon J."/>
            <person name="Bollina V."/>
            <person name="Clarke W.E."/>
            <person name="Tuteja R."/>
            <person name="Spillane C."/>
            <person name="Robinson S.J."/>
            <person name="Links M.G."/>
            <person name="Clarke C."/>
            <person name="Higgins E.E."/>
            <person name="Huebert T."/>
            <person name="Sharpe A.G."/>
            <person name="Parkin I.A."/>
        </authorList>
    </citation>
    <scope>NUCLEOTIDE SEQUENCE [LARGE SCALE GENOMIC DNA]</scope>
    <source>
        <strain evidence="2">cv. DH55</strain>
    </source>
</reference>
<proteinExistence type="predicted"/>
<gene>
    <name evidence="3" type="primary">LOC104748521</name>
</gene>
<dbReference type="InterPro" id="IPR036047">
    <property type="entry name" value="F-box-like_dom_sf"/>
</dbReference>
<dbReference type="SMART" id="SM00256">
    <property type="entry name" value="FBOX"/>
    <property type="match status" value="1"/>
</dbReference>
<sequence>MKTKRGKDLAKTKISDDLRTNRAKLDHIPFDLIPDILKGLPAKSLARFLCLSKQCESIIRNRDFIKSYWIKSSTRPQTQSLIFTCEDKSKRKRHFFSVEIRGESSSYVATYHMKCLSHPYKTVAPSVHGMICYGPPRKIMVYNPSTRRSVTFPEIDSRRLDIYHYYLGYDPINEDYKVLCMTKCRSLDQLLEIRVLTLRENGNSWRMIQDCPPDHSPESLDICINGVLYYEAYLDTDPFLQNKHQGVMSFDVRSEKFEHIRVPETAAEFTKMTRYEGKLAVMSFKPAGLSCTCRIDLWVLEDAAKHEWCNKVFALDLCITDWYLQAFCLTDAGEFVFGPDTLSEPPFYVLYYDPKRNSFRKVYIEGITKRWGEAVISIFPGQVENLMFL</sequence>